<feature type="chain" id="PRO_5035252434" evidence="1">
    <location>
        <begin position="24"/>
        <end position="103"/>
    </location>
</feature>
<organism evidence="2 3">
    <name type="scientific">Paragonimus heterotremus</name>
    <dbReference type="NCBI Taxonomy" id="100268"/>
    <lineage>
        <taxon>Eukaryota</taxon>
        <taxon>Metazoa</taxon>
        <taxon>Spiralia</taxon>
        <taxon>Lophotrochozoa</taxon>
        <taxon>Platyhelminthes</taxon>
        <taxon>Trematoda</taxon>
        <taxon>Digenea</taxon>
        <taxon>Plagiorchiida</taxon>
        <taxon>Troglotremata</taxon>
        <taxon>Troglotrematidae</taxon>
        <taxon>Paragonimus</taxon>
    </lineage>
</organism>
<dbReference type="AlphaFoldDB" id="A0A8J4WJC7"/>
<dbReference type="OrthoDB" id="10330382at2759"/>
<evidence type="ECO:0000313" key="2">
    <source>
        <dbReference type="EMBL" id="KAF5405173.1"/>
    </source>
</evidence>
<gene>
    <name evidence="2" type="ORF">PHET_01332</name>
</gene>
<keyword evidence="1" id="KW-0732">Signal</keyword>
<sequence>MMRRLFTLLIIGVLFCTFPIGFSEEQGKPAENETEDDLMGELEKLTQLVSQQYGGLSKLLFGMGESQNLKGTLRKGVSFLRDLLDVALEELEEPSKNEKREEL</sequence>
<dbReference type="Proteomes" id="UP000748531">
    <property type="component" value="Unassembled WGS sequence"/>
</dbReference>
<reference evidence="2" key="1">
    <citation type="submission" date="2019-05" db="EMBL/GenBank/DDBJ databases">
        <title>Annotation for the trematode Paragonimus heterotremus.</title>
        <authorList>
            <person name="Choi Y.-J."/>
        </authorList>
    </citation>
    <scope>NUCLEOTIDE SEQUENCE</scope>
    <source>
        <strain evidence="2">LC</strain>
    </source>
</reference>
<comment type="caution">
    <text evidence="2">The sequence shown here is derived from an EMBL/GenBank/DDBJ whole genome shotgun (WGS) entry which is preliminary data.</text>
</comment>
<keyword evidence="3" id="KW-1185">Reference proteome</keyword>
<dbReference type="EMBL" id="LUCH01000427">
    <property type="protein sequence ID" value="KAF5405173.1"/>
    <property type="molecule type" value="Genomic_DNA"/>
</dbReference>
<feature type="signal peptide" evidence="1">
    <location>
        <begin position="1"/>
        <end position="23"/>
    </location>
</feature>
<evidence type="ECO:0000313" key="3">
    <source>
        <dbReference type="Proteomes" id="UP000748531"/>
    </source>
</evidence>
<evidence type="ECO:0000256" key="1">
    <source>
        <dbReference type="SAM" id="SignalP"/>
    </source>
</evidence>
<accession>A0A8J4WJC7</accession>
<name>A0A8J4WJC7_9TREM</name>
<proteinExistence type="predicted"/>
<protein>
    <submittedName>
        <fullName evidence="2">Uncharacterized protein</fullName>
    </submittedName>
</protein>